<name>A0A3G8YJ86_9DEIO</name>
<dbReference type="OrthoDB" id="477305at2"/>
<accession>A0A3G8YJ86</accession>
<keyword evidence="1" id="KW-0614">Plasmid</keyword>
<dbReference type="KEGG" id="dph:EHF33_17970"/>
<reference evidence="1 2" key="1">
    <citation type="submission" date="2018-11" db="EMBL/GenBank/DDBJ databases">
        <title>Deinococcus shelandsis sp. nov., isolated from South Shetland Islands soil of Antarctica.</title>
        <authorList>
            <person name="Tian J."/>
        </authorList>
    </citation>
    <scope>NUCLEOTIDE SEQUENCE [LARGE SCALE GENOMIC DNA]</scope>
    <source>
        <strain evidence="1 2">S14-83T</strain>
        <plasmid evidence="1 2">unnamed2</plasmid>
    </source>
</reference>
<dbReference type="Proteomes" id="UP000276417">
    <property type="component" value="Plasmid unnamed2"/>
</dbReference>
<evidence type="ECO:0000313" key="2">
    <source>
        <dbReference type="Proteomes" id="UP000276417"/>
    </source>
</evidence>
<gene>
    <name evidence="1" type="ORF">EHF33_17970</name>
</gene>
<protein>
    <submittedName>
        <fullName evidence="1">Uncharacterized protein</fullName>
    </submittedName>
</protein>
<proteinExistence type="predicted"/>
<dbReference type="EMBL" id="CP034186">
    <property type="protein sequence ID" value="AZI44810.1"/>
    <property type="molecule type" value="Genomic_DNA"/>
</dbReference>
<organism evidence="1 2">
    <name type="scientific">Deinococcus psychrotolerans</name>
    <dbReference type="NCBI Taxonomy" id="2489213"/>
    <lineage>
        <taxon>Bacteria</taxon>
        <taxon>Thermotogati</taxon>
        <taxon>Deinococcota</taxon>
        <taxon>Deinococci</taxon>
        <taxon>Deinococcales</taxon>
        <taxon>Deinococcaceae</taxon>
        <taxon>Deinococcus</taxon>
    </lineage>
</organism>
<evidence type="ECO:0000313" key="1">
    <source>
        <dbReference type="EMBL" id="AZI44810.1"/>
    </source>
</evidence>
<keyword evidence="2" id="KW-1185">Reference proteome</keyword>
<sequence>MLGMALLRDRSIQVVCDHLHLILPDHTGKTTISSAGLVQARDDWKSPPQTPVRCCFHSSWSRAA</sequence>
<geneLocation type="plasmid" evidence="1 2">
    <name>unnamed2</name>
</geneLocation>
<dbReference type="AlphaFoldDB" id="A0A3G8YJ86"/>